<name>A0AB39Z400_DROSZ</name>
<reference evidence="2" key="1">
    <citation type="submission" date="2025-08" db="UniProtKB">
        <authorList>
            <consortium name="RefSeq"/>
        </authorList>
    </citation>
    <scope>IDENTIFICATION</scope>
</reference>
<keyword evidence="1" id="KW-1185">Reference proteome</keyword>
<accession>A0AB39Z400</accession>
<dbReference type="Proteomes" id="UP001652628">
    <property type="component" value="Chromosome 2R"/>
</dbReference>
<gene>
    <name evidence="2" type="primary">ord</name>
</gene>
<organism evidence="1 2">
    <name type="scientific">Drosophila suzukii</name>
    <name type="common">Spotted-wing drosophila fruit fly</name>
    <dbReference type="NCBI Taxonomy" id="28584"/>
    <lineage>
        <taxon>Eukaryota</taxon>
        <taxon>Metazoa</taxon>
        <taxon>Ecdysozoa</taxon>
        <taxon>Arthropoda</taxon>
        <taxon>Hexapoda</taxon>
        <taxon>Insecta</taxon>
        <taxon>Pterygota</taxon>
        <taxon>Neoptera</taxon>
        <taxon>Endopterygota</taxon>
        <taxon>Diptera</taxon>
        <taxon>Brachycera</taxon>
        <taxon>Muscomorpha</taxon>
        <taxon>Ephydroidea</taxon>
        <taxon>Drosophilidae</taxon>
        <taxon>Drosophila</taxon>
        <taxon>Sophophora</taxon>
    </lineage>
</organism>
<evidence type="ECO:0000313" key="2">
    <source>
        <dbReference type="RefSeq" id="XP_016928048.2"/>
    </source>
</evidence>
<proteinExistence type="predicted"/>
<dbReference type="CTD" id="37687"/>
<dbReference type="RefSeq" id="XP_016928048.2">
    <property type="nucleotide sequence ID" value="XM_017072559.4"/>
</dbReference>
<dbReference type="GeneID" id="108008667"/>
<sequence>MSRGAALNRNHKLNLISLSINDCLGCESVNINFPTADNVHIIIYEVFKDLPVDIPAISPVGQAILLLCSLTYPDEESLSKVPMLTIGKGSVSMKFELHPMAKGDITQTTEEVLSDLDETPSTSKQAMERLKRRNERKVKEASLRMLQSNVISVTVKRRFDSFSSLDSVSYQMNGGRSETASIQDFHAKFFVRPEHSTNYLRHLYQECSGNWLKVIQSDGGGDAYSNFKDPDSPFETFVKLFDRQAMQPQDVVCKLVKTCLHVNEAVRLAERKFILEVFDQVRRIFEYITVNEYTVWFLVPCLNNKDQLRPMNIDDFDLTKVRTTIRAAGDTSNIYWAYTDHNIQDLLMVAFQLALATNVNQSVLIISHLETLSDFISMQYVTASFMNDFYIEKHSDPKWICHRYLQRIVEMAMFLGTIVIIEYPSAFTLLQKGRWLIKCFQRKKRGTLGEIRWEVVDGVVQDNESLECLKRAVVNKQETM</sequence>
<protein>
    <submittedName>
        <fullName evidence="2">Protein ORD</fullName>
    </submittedName>
</protein>
<dbReference type="AlphaFoldDB" id="A0AB39Z400"/>
<evidence type="ECO:0000313" key="1">
    <source>
        <dbReference type="Proteomes" id="UP001652628"/>
    </source>
</evidence>